<evidence type="ECO:0000313" key="1">
    <source>
        <dbReference type="EMBL" id="EPS28827.1"/>
    </source>
</evidence>
<reference evidence="1 2" key="1">
    <citation type="journal article" date="2013" name="PLoS ONE">
        <title>Genomic and secretomic analyses reveal unique features of the lignocellulolytic enzyme system of Penicillium decumbens.</title>
        <authorList>
            <person name="Liu G."/>
            <person name="Zhang L."/>
            <person name="Wei X."/>
            <person name="Zou G."/>
            <person name="Qin Y."/>
            <person name="Ma L."/>
            <person name="Li J."/>
            <person name="Zheng H."/>
            <person name="Wang S."/>
            <person name="Wang C."/>
            <person name="Xun L."/>
            <person name="Zhao G.-P."/>
            <person name="Zhou Z."/>
            <person name="Qu Y."/>
        </authorList>
    </citation>
    <scope>NUCLEOTIDE SEQUENCE [LARGE SCALE GENOMIC DNA]</scope>
    <source>
        <strain evidence="2">114-2 / CGMCC 5302</strain>
    </source>
</reference>
<sequence>MTRKTHLHLQQYLPKAHKALQKHLHKVKRVVNSLNLNHHPPGASQTCSDRLDERDQQIIVELRYTQARKDTPPLHQRRGLEMSPIIQPHPSLYREITGAYRRPIDSLVSI</sequence>
<protein>
    <submittedName>
        <fullName evidence="1">Uncharacterized protein</fullName>
    </submittedName>
</protein>
<dbReference type="HOGENOM" id="CLU_2171906_0_0_1"/>
<dbReference type="EMBL" id="KB644411">
    <property type="protein sequence ID" value="EPS28827.1"/>
    <property type="molecule type" value="Genomic_DNA"/>
</dbReference>
<dbReference type="Proteomes" id="UP000019376">
    <property type="component" value="Unassembled WGS sequence"/>
</dbReference>
<keyword evidence="2" id="KW-1185">Reference proteome</keyword>
<accession>S8B310</accession>
<name>S8B310_PENO1</name>
<organism evidence="1 2">
    <name type="scientific">Penicillium oxalicum (strain 114-2 / CGMCC 5302)</name>
    <name type="common">Penicillium decumbens</name>
    <dbReference type="NCBI Taxonomy" id="933388"/>
    <lineage>
        <taxon>Eukaryota</taxon>
        <taxon>Fungi</taxon>
        <taxon>Dikarya</taxon>
        <taxon>Ascomycota</taxon>
        <taxon>Pezizomycotina</taxon>
        <taxon>Eurotiomycetes</taxon>
        <taxon>Eurotiomycetidae</taxon>
        <taxon>Eurotiales</taxon>
        <taxon>Aspergillaceae</taxon>
        <taxon>Penicillium</taxon>
    </lineage>
</organism>
<evidence type="ECO:0000313" key="2">
    <source>
        <dbReference type="Proteomes" id="UP000019376"/>
    </source>
</evidence>
<proteinExistence type="predicted"/>
<gene>
    <name evidence="1" type="ORF">PDE_03773</name>
</gene>
<dbReference type="AlphaFoldDB" id="S8B310"/>